<protein>
    <recommendedName>
        <fullName evidence="3">UDP-N-acetylglucosamine 1-carboxyvinyltransferase</fullName>
    </recommendedName>
</protein>
<organism evidence="1 2">
    <name type="scientific">Lactococcus fujiensis JCM 16395</name>
    <dbReference type="NCBI Taxonomy" id="1291764"/>
    <lineage>
        <taxon>Bacteria</taxon>
        <taxon>Bacillati</taxon>
        <taxon>Bacillota</taxon>
        <taxon>Bacilli</taxon>
        <taxon>Lactobacillales</taxon>
        <taxon>Streptococcaceae</taxon>
        <taxon>Lactococcus</taxon>
    </lineage>
</organism>
<dbReference type="RefSeq" id="WP_096816987.1">
    <property type="nucleotide sequence ID" value="NZ_JXJU01000001.1"/>
</dbReference>
<proteinExistence type="predicted"/>
<dbReference type="AlphaFoldDB" id="A0A2A5RQ67"/>
<accession>A0A2A5RQ67</accession>
<dbReference type="EMBL" id="JXJU01000001">
    <property type="protein sequence ID" value="PCS01585.1"/>
    <property type="molecule type" value="Genomic_DNA"/>
</dbReference>
<name>A0A2A5RQ67_9LACT</name>
<evidence type="ECO:0000313" key="1">
    <source>
        <dbReference type="EMBL" id="PCS01585.1"/>
    </source>
</evidence>
<gene>
    <name evidence="1" type="ORF">RT41_GL000349</name>
</gene>
<evidence type="ECO:0008006" key="3">
    <source>
        <dbReference type="Google" id="ProtNLM"/>
    </source>
</evidence>
<keyword evidence="2" id="KW-1185">Reference proteome</keyword>
<reference evidence="1 2" key="1">
    <citation type="submission" date="2014-12" db="EMBL/GenBank/DDBJ databases">
        <title>Draft genome sequences of 10 type strains of Lactococcus.</title>
        <authorList>
            <person name="Sun Z."/>
            <person name="Zhong Z."/>
            <person name="Liu W."/>
            <person name="Zhang W."/>
            <person name="Zhang H."/>
        </authorList>
    </citation>
    <scope>NUCLEOTIDE SEQUENCE [LARGE SCALE GENOMIC DNA]</scope>
    <source>
        <strain evidence="1 2">JCM 16395</strain>
    </source>
</reference>
<dbReference type="Proteomes" id="UP000218181">
    <property type="component" value="Unassembled WGS sequence"/>
</dbReference>
<sequence>MGFKIISNRDKDGNFIASADHWDDAKIDVLLKKYNPNGKLRLSSAIEKEEKEKAE</sequence>
<comment type="caution">
    <text evidence="1">The sequence shown here is derived from an EMBL/GenBank/DDBJ whole genome shotgun (WGS) entry which is preliminary data.</text>
</comment>
<evidence type="ECO:0000313" key="2">
    <source>
        <dbReference type="Proteomes" id="UP000218181"/>
    </source>
</evidence>